<sequence>TAEPSSSSIKRLPATTQDGIHTRNYFHVSANPSIPTPLATRLQRNSQKWQSNTLSLEMCSSQPLRTSRPTQPRFKQLPLHSQIELSKGDQLLDRPGLFMIPDTESRMWSLLIIRLSLVPLVAHPLVPS</sequence>
<feature type="non-terminal residue" evidence="1">
    <location>
        <position position="128"/>
    </location>
</feature>
<dbReference type="VEuPathDB" id="FungiDB:PSHT_03930"/>
<evidence type="ECO:0000313" key="2">
    <source>
        <dbReference type="Proteomes" id="UP000238274"/>
    </source>
</evidence>
<feature type="non-terminal residue" evidence="1">
    <location>
        <position position="1"/>
    </location>
</feature>
<organism evidence="1 2">
    <name type="scientific">Puccinia striiformis</name>
    <dbReference type="NCBI Taxonomy" id="27350"/>
    <lineage>
        <taxon>Eukaryota</taxon>
        <taxon>Fungi</taxon>
        <taxon>Dikarya</taxon>
        <taxon>Basidiomycota</taxon>
        <taxon>Pucciniomycotina</taxon>
        <taxon>Pucciniomycetes</taxon>
        <taxon>Pucciniales</taxon>
        <taxon>Pucciniaceae</taxon>
        <taxon>Puccinia</taxon>
    </lineage>
</organism>
<dbReference type="AlphaFoldDB" id="A0A2S4WEA8"/>
<name>A0A2S4WEA8_9BASI</name>
<reference evidence="2" key="2">
    <citation type="journal article" date="2018" name="BMC Genomics">
        <title>Genomic insights into host adaptation between the wheat stripe rust pathogen (Puccinia striiformis f. sp. tritici) and the barley stripe rust pathogen (Puccinia striiformis f. sp. hordei).</title>
        <authorList>
            <person name="Xia C."/>
            <person name="Wang M."/>
            <person name="Yin C."/>
            <person name="Cornejo O.E."/>
            <person name="Hulbert S.H."/>
            <person name="Chen X."/>
        </authorList>
    </citation>
    <scope>NUCLEOTIDE SEQUENCE [LARGE SCALE GENOMIC DNA]</scope>
    <source>
        <strain evidence="2">93TX-2</strain>
    </source>
</reference>
<gene>
    <name evidence="1" type="ORF">PSHT_03930</name>
</gene>
<reference evidence="1 2" key="1">
    <citation type="submission" date="2017-12" db="EMBL/GenBank/DDBJ databases">
        <title>Gene loss provides genomic basis for host adaptation in cereal stripe rust fungi.</title>
        <authorList>
            <person name="Xia C."/>
        </authorList>
    </citation>
    <scope>NUCLEOTIDE SEQUENCE [LARGE SCALE GENOMIC DNA]</scope>
    <source>
        <strain evidence="1 2">93TX-2</strain>
    </source>
</reference>
<dbReference type="Proteomes" id="UP000238274">
    <property type="component" value="Unassembled WGS sequence"/>
</dbReference>
<keyword evidence="2" id="KW-1185">Reference proteome</keyword>
<comment type="caution">
    <text evidence="1">The sequence shown here is derived from an EMBL/GenBank/DDBJ whole genome shotgun (WGS) entry which is preliminary data.</text>
</comment>
<dbReference type="EMBL" id="PKSM01000038">
    <property type="protein sequence ID" value="POW20081.1"/>
    <property type="molecule type" value="Genomic_DNA"/>
</dbReference>
<evidence type="ECO:0000313" key="1">
    <source>
        <dbReference type="EMBL" id="POW20081.1"/>
    </source>
</evidence>
<accession>A0A2S4WEA8</accession>
<protein>
    <submittedName>
        <fullName evidence="1">Uncharacterized protein</fullName>
    </submittedName>
</protein>
<reference evidence="2" key="3">
    <citation type="journal article" date="2018" name="Mol. Plant Microbe Interact.">
        <title>Genome sequence resources for the wheat stripe rust pathogen (Puccinia striiformis f. sp. tritici) and the barley stripe rust pathogen (Puccinia striiformis f. sp. hordei).</title>
        <authorList>
            <person name="Xia C."/>
            <person name="Wang M."/>
            <person name="Yin C."/>
            <person name="Cornejo O.E."/>
            <person name="Hulbert S.H."/>
            <person name="Chen X."/>
        </authorList>
    </citation>
    <scope>NUCLEOTIDE SEQUENCE [LARGE SCALE GENOMIC DNA]</scope>
    <source>
        <strain evidence="2">93TX-2</strain>
    </source>
</reference>
<proteinExistence type="predicted"/>